<keyword evidence="11" id="KW-1185">Reference proteome</keyword>
<evidence type="ECO:0000256" key="6">
    <source>
        <dbReference type="ARBA" id="ARBA00023136"/>
    </source>
</evidence>
<evidence type="ECO:0000256" key="8">
    <source>
        <dbReference type="SAM" id="Phobius"/>
    </source>
</evidence>
<dbReference type="GO" id="GO:0005886">
    <property type="term" value="C:plasma membrane"/>
    <property type="evidence" value="ECO:0007669"/>
    <property type="project" value="UniProtKB-SubCell"/>
</dbReference>
<dbReference type="InterPro" id="IPR051311">
    <property type="entry name" value="DedA_domain"/>
</dbReference>
<keyword evidence="5 8" id="KW-1133">Transmembrane helix</keyword>
<sequence length="220" mass="22428">MIDWMFALGGSPLTVLGLYLLVTLDGILPVVPSESVVIALAALAVSGGGSSLAVVLLVAAAGAFTGDQLAYVIGRGVGLRSIPLLRGRRGRAALDWAADTLIQRGPSFLLAARFIPGGRVVASVAAGGLHYPRRRFVAVTSVSAVTWSLYVAALGIGAGTWFAGQPVLAIGVGIAGGALVGLLVDRLFRRQRNRAKTVSTASRATMGATAGRTPEGPGRS</sequence>
<evidence type="ECO:0000256" key="1">
    <source>
        <dbReference type="ARBA" id="ARBA00004651"/>
    </source>
</evidence>
<feature type="domain" description="VTT" evidence="9">
    <location>
        <begin position="31"/>
        <end position="155"/>
    </location>
</feature>
<keyword evidence="6 8" id="KW-0472">Membrane</keyword>
<feature type="transmembrane region" description="Helical" evidence="8">
    <location>
        <begin position="136"/>
        <end position="156"/>
    </location>
</feature>
<accession>A0A8A4Z9Q7</accession>
<dbReference type="AlphaFoldDB" id="A0A8A4Z9Q7"/>
<dbReference type="Pfam" id="PF09335">
    <property type="entry name" value="VTT_dom"/>
    <property type="match status" value="1"/>
</dbReference>
<name>A0A8A4Z9Q7_9MICO</name>
<gene>
    <name evidence="10" type="ORF">J4E96_14595</name>
</gene>
<feature type="transmembrane region" description="Helical" evidence="8">
    <location>
        <begin position="36"/>
        <end position="64"/>
    </location>
</feature>
<comment type="subcellular location">
    <subcellularLocation>
        <location evidence="1">Cell membrane</location>
        <topology evidence="1">Multi-pass membrane protein</topology>
    </subcellularLocation>
</comment>
<dbReference type="RefSeq" id="WP_227422821.1">
    <property type="nucleotide sequence ID" value="NZ_CP071868.1"/>
</dbReference>
<comment type="similarity">
    <text evidence="2">Belongs to the DedA family.</text>
</comment>
<feature type="transmembrane region" description="Helical" evidence="8">
    <location>
        <begin position="162"/>
        <end position="184"/>
    </location>
</feature>
<protein>
    <submittedName>
        <fullName evidence="10">VTT domain-containing protein</fullName>
    </submittedName>
</protein>
<dbReference type="EMBL" id="CP071868">
    <property type="protein sequence ID" value="QTE28584.1"/>
    <property type="molecule type" value="Genomic_DNA"/>
</dbReference>
<evidence type="ECO:0000313" key="11">
    <source>
        <dbReference type="Proteomes" id="UP000663937"/>
    </source>
</evidence>
<organism evidence="10 11">
    <name type="scientific">Pengzhenrongella sicca</name>
    <dbReference type="NCBI Taxonomy" id="2819238"/>
    <lineage>
        <taxon>Bacteria</taxon>
        <taxon>Bacillati</taxon>
        <taxon>Actinomycetota</taxon>
        <taxon>Actinomycetes</taxon>
        <taxon>Micrococcales</taxon>
        <taxon>Pengzhenrongella</taxon>
    </lineage>
</organism>
<dbReference type="KEGG" id="psic:J4E96_14595"/>
<feature type="region of interest" description="Disordered" evidence="7">
    <location>
        <begin position="195"/>
        <end position="220"/>
    </location>
</feature>
<keyword evidence="4 8" id="KW-0812">Transmembrane</keyword>
<evidence type="ECO:0000256" key="3">
    <source>
        <dbReference type="ARBA" id="ARBA00022475"/>
    </source>
</evidence>
<evidence type="ECO:0000313" key="10">
    <source>
        <dbReference type="EMBL" id="QTE28584.1"/>
    </source>
</evidence>
<evidence type="ECO:0000256" key="4">
    <source>
        <dbReference type="ARBA" id="ARBA00022692"/>
    </source>
</evidence>
<feature type="transmembrane region" description="Helical" evidence="8">
    <location>
        <begin position="6"/>
        <end position="24"/>
    </location>
</feature>
<evidence type="ECO:0000256" key="7">
    <source>
        <dbReference type="SAM" id="MobiDB-lite"/>
    </source>
</evidence>
<dbReference type="Proteomes" id="UP000663937">
    <property type="component" value="Chromosome"/>
</dbReference>
<proteinExistence type="inferred from homology"/>
<dbReference type="PANTHER" id="PTHR42709">
    <property type="entry name" value="ALKALINE PHOSPHATASE LIKE PROTEIN"/>
    <property type="match status" value="1"/>
</dbReference>
<reference evidence="10" key="1">
    <citation type="submission" date="2021-03" db="EMBL/GenBank/DDBJ databases">
        <title>Pengzhenrongella sicca gen. nov., sp. nov., a new member of suborder Micrococcineae isolated from High-Arctic tundra soil.</title>
        <authorList>
            <person name="Peng F."/>
        </authorList>
    </citation>
    <scope>NUCLEOTIDE SEQUENCE</scope>
    <source>
        <strain evidence="10">LRZ-2</strain>
    </source>
</reference>
<evidence type="ECO:0000256" key="2">
    <source>
        <dbReference type="ARBA" id="ARBA00010792"/>
    </source>
</evidence>
<keyword evidence="3" id="KW-1003">Cell membrane</keyword>
<evidence type="ECO:0000256" key="5">
    <source>
        <dbReference type="ARBA" id="ARBA00022989"/>
    </source>
</evidence>
<evidence type="ECO:0000259" key="9">
    <source>
        <dbReference type="Pfam" id="PF09335"/>
    </source>
</evidence>
<dbReference type="InterPro" id="IPR032816">
    <property type="entry name" value="VTT_dom"/>
</dbReference>
<dbReference type="PANTHER" id="PTHR42709:SF6">
    <property type="entry name" value="UNDECAPRENYL PHOSPHATE TRANSPORTER A"/>
    <property type="match status" value="1"/>
</dbReference>